<evidence type="ECO:0000313" key="10">
    <source>
        <dbReference type="Proteomes" id="UP000190667"/>
    </source>
</evidence>
<evidence type="ECO:0000256" key="7">
    <source>
        <dbReference type="PIRNR" id="PIRNR002744"/>
    </source>
</evidence>
<name>A0A1S8YG85_9GAMM</name>
<dbReference type="AlphaFoldDB" id="A0A1S8YG85"/>
<keyword evidence="5 8" id="KW-1133">Transmembrane helix</keyword>
<protein>
    <submittedName>
        <fullName evidence="9">Cytosine permease</fullName>
    </submittedName>
</protein>
<dbReference type="PANTHER" id="PTHR31806:SF1">
    <property type="entry name" value="PURINE-CYTOSINE PERMEASE FCY2-RELATED"/>
    <property type="match status" value="1"/>
</dbReference>
<feature type="transmembrane region" description="Helical" evidence="8">
    <location>
        <begin position="323"/>
        <end position="343"/>
    </location>
</feature>
<evidence type="ECO:0000256" key="5">
    <source>
        <dbReference type="ARBA" id="ARBA00022989"/>
    </source>
</evidence>
<keyword evidence="4 8" id="KW-0812">Transmembrane</keyword>
<comment type="subcellular location">
    <subcellularLocation>
        <location evidence="1">Membrane</location>
        <topology evidence="1">Multi-pass membrane protein</topology>
    </subcellularLocation>
</comment>
<evidence type="ECO:0000256" key="4">
    <source>
        <dbReference type="ARBA" id="ARBA00022692"/>
    </source>
</evidence>
<comment type="caution">
    <text evidence="9">The sequence shown here is derived from an EMBL/GenBank/DDBJ whole genome shotgun (WGS) entry which is preliminary data.</text>
</comment>
<dbReference type="PANTHER" id="PTHR31806">
    <property type="entry name" value="PURINE-CYTOSINE PERMEASE FCY2-RELATED"/>
    <property type="match status" value="1"/>
</dbReference>
<feature type="transmembrane region" description="Helical" evidence="8">
    <location>
        <begin position="242"/>
        <end position="263"/>
    </location>
</feature>
<feature type="transmembrane region" description="Helical" evidence="8">
    <location>
        <begin position="203"/>
        <end position="222"/>
    </location>
</feature>
<keyword evidence="3 7" id="KW-0813">Transport</keyword>
<evidence type="ECO:0000256" key="8">
    <source>
        <dbReference type="SAM" id="Phobius"/>
    </source>
</evidence>
<sequence>MTKHQPVPVENLESNTIRPIPLNMRHGKASDLFTIWFGSNIMLLTVITGAMSVSIFHLSFLWAMLALFIGSLIGGLFMALHSAQGPKLGVPQMVQTKGQFGSYGSVLVISIVVLMYIGFTASSLVLGGQSIHAIYRPLNSDIGIIVVGMLSLFATIFGYKIIHSYARIMSWISGIILAATFIWIIFVHGLPADFFQRGELNRVGFLGAVSIAALWQLAYAPYVSDYSRYMPYNTNDRSVFYASYSGCILGSYLPMLLGVLVASCISGDDIIGGIMTLTGSFGAIVIIAFALGIAATNSMMLYCGVLCTLTLGQTFIDGWSPKARARIITAIFTMMLEITLAIYGQENFLVIYTNFITILLYVLVPWTAINLVDYYLVAHGEYNVASFFKKDGGEYGYFNMTAIFCYALGIMVEVPFMSTSIYTGPVAISFGGADLSWIIGLVIVSPVYYYLSKMKSVKSAALSKT</sequence>
<feature type="transmembrane region" description="Helical" evidence="8">
    <location>
        <begin position="168"/>
        <end position="191"/>
    </location>
</feature>
<dbReference type="OrthoDB" id="9809167at2"/>
<keyword evidence="6 7" id="KW-0472">Membrane</keyword>
<feature type="transmembrane region" description="Helical" evidence="8">
    <location>
        <begin position="397"/>
        <end position="416"/>
    </location>
</feature>
<dbReference type="GO" id="GO:0022857">
    <property type="term" value="F:transmembrane transporter activity"/>
    <property type="evidence" value="ECO:0007669"/>
    <property type="project" value="InterPro"/>
</dbReference>
<feature type="transmembrane region" description="Helical" evidence="8">
    <location>
        <begin position="138"/>
        <end position="162"/>
    </location>
</feature>
<feature type="transmembrane region" description="Helical" evidence="8">
    <location>
        <begin position="349"/>
        <end position="376"/>
    </location>
</feature>
<dbReference type="Pfam" id="PF02133">
    <property type="entry name" value="Transp_cyt_pur"/>
    <property type="match status" value="1"/>
</dbReference>
<feature type="transmembrane region" description="Helical" evidence="8">
    <location>
        <begin position="33"/>
        <end position="53"/>
    </location>
</feature>
<dbReference type="RefSeq" id="WP_078004328.1">
    <property type="nucleotide sequence ID" value="NZ_MRUL01000017.1"/>
</dbReference>
<dbReference type="Proteomes" id="UP000190667">
    <property type="component" value="Unassembled WGS sequence"/>
</dbReference>
<dbReference type="CDD" id="cd11484">
    <property type="entry name" value="SLC-NCS1sbd_CobB-like"/>
    <property type="match status" value="1"/>
</dbReference>
<evidence type="ECO:0000256" key="1">
    <source>
        <dbReference type="ARBA" id="ARBA00004141"/>
    </source>
</evidence>
<evidence type="ECO:0000313" key="9">
    <source>
        <dbReference type="EMBL" id="OON38090.1"/>
    </source>
</evidence>
<dbReference type="STRING" id="1926881.BTJ39_19185"/>
<dbReference type="GO" id="GO:0005886">
    <property type="term" value="C:plasma membrane"/>
    <property type="evidence" value="ECO:0007669"/>
    <property type="project" value="TreeGrafter"/>
</dbReference>
<dbReference type="InterPro" id="IPR001248">
    <property type="entry name" value="Pur-cyt_permease"/>
</dbReference>
<evidence type="ECO:0000256" key="6">
    <source>
        <dbReference type="ARBA" id="ARBA00023136"/>
    </source>
</evidence>
<keyword evidence="10" id="KW-1185">Reference proteome</keyword>
<evidence type="ECO:0000256" key="2">
    <source>
        <dbReference type="ARBA" id="ARBA00008974"/>
    </source>
</evidence>
<gene>
    <name evidence="9" type="ORF">BTJ39_19185</name>
</gene>
<dbReference type="PIRSF" id="PIRSF002744">
    <property type="entry name" value="Pur-cyt_permease"/>
    <property type="match status" value="1"/>
</dbReference>
<feature type="transmembrane region" description="Helical" evidence="8">
    <location>
        <begin position="428"/>
        <end position="451"/>
    </location>
</feature>
<accession>A0A1S8YG85</accession>
<dbReference type="Gene3D" id="1.10.4160.10">
    <property type="entry name" value="Hydantoin permease"/>
    <property type="match status" value="1"/>
</dbReference>
<proteinExistence type="inferred from homology"/>
<dbReference type="EMBL" id="MRUL01000017">
    <property type="protein sequence ID" value="OON38090.1"/>
    <property type="molecule type" value="Genomic_DNA"/>
</dbReference>
<reference evidence="9 10" key="1">
    <citation type="submission" date="2016-12" db="EMBL/GenBank/DDBJ databases">
        <title>Izhakiella australiana sp. nov. of genus Izhakiella isolated from Australian desert.</title>
        <authorList>
            <person name="Ji M."/>
        </authorList>
    </citation>
    <scope>NUCLEOTIDE SEQUENCE [LARGE SCALE GENOMIC DNA]</scope>
    <source>
        <strain evidence="9 10">D4N98</strain>
    </source>
</reference>
<feature type="transmembrane region" description="Helical" evidence="8">
    <location>
        <begin position="60"/>
        <end position="80"/>
    </location>
</feature>
<dbReference type="InterPro" id="IPR026030">
    <property type="entry name" value="Pur-cyt_permease_Fcy2/21/22"/>
</dbReference>
<feature type="transmembrane region" description="Helical" evidence="8">
    <location>
        <begin position="100"/>
        <end position="126"/>
    </location>
</feature>
<organism evidence="9 10">
    <name type="scientific">Izhakiella australiensis</name>
    <dbReference type="NCBI Taxonomy" id="1926881"/>
    <lineage>
        <taxon>Bacteria</taxon>
        <taxon>Pseudomonadati</taxon>
        <taxon>Pseudomonadota</taxon>
        <taxon>Gammaproteobacteria</taxon>
        <taxon>Enterobacterales</taxon>
        <taxon>Erwiniaceae</taxon>
        <taxon>Izhakiella</taxon>
    </lineage>
</organism>
<evidence type="ECO:0000256" key="3">
    <source>
        <dbReference type="ARBA" id="ARBA00022448"/>
    </source>
</evidence>
<feature type="transmembrane region" description="Helical" evidence="8">
    <location>
        <begin position="270"/>
        <end position="293"/>
    </location>
</feature>
<comment type="similarity">
    <text evidence="2 7">Belongs to the purine-cytosine permease (2.A.39) family.</text>
</comment>